<dbReference type="GO" id="GO:0071035">
    <property type="term" value="P:nuclear polyadenylation-dependent rRNA catabolic process"/>
    <property type="evidence" value="ECO:0007669"/>
    <property type="project" value="TreeGrafter"/>
</dbReference>
<dbReference type="GO" id="GO:0000177">
    <property type="term" value="C:cytoplasmic exosome (RNase complex)"/>
    <property type="evidence" value="ECO:0007669"/>
    <property type="project" value="TreeGrafter"/>
</dbReference>
<keyword evidence="2" id="KW-0271">Exosome</keyword>
<dbReference type="RefSeq" id="XP_067713771.1">
    <property type="nucleotide sequence ID" value="XM_067857670.1"/>
</dbReference>
<dbReference type="GO" id="GO:0000467">
    <property type="term" value="P:exonucleolytic trimming to generate mature 3'-end of 5.8S rRNA from tricistronic rRNA transcript (SSU-rRNA, 5.8S rRNA, LSU-rRNA)"/>
    <property type="evidence" value="ECO:0007669"/>
    <property type="project" value="TreeGrafter"/>
</dbReference>
<dbReference type="GeneID" id="94193183"/>
<comment type="subcellular location">
    <subcellularLocation>
        <location evidence="1">Nucleus</location>
    </subcellularLocation>
</comment>
<evidence type="ECO:0000256" key="2">
    <source>
        <dbReference type="ARBA" id="ARBA00022835"/>
    </source>
</evidence>
<dbReference type="GO" id="GO:0071038">
    <property type="term" value="P:TRAMP-dependent tRNA surveillance pathway"/>
    <property type="evidence" value="ECO:0007669"/>
    <property type="project" value="TreeGrafter"/>
</dbReference>
<keyword evidence="8" id="KW-1185">Reference proteome</keyword>
<dbReference type="GO" id="GO:0071034">
    <property type="term" value="P:CUT catabolic process"/>
    <property type="evidence" value="ECO:0007669"/>
    <property type="project" value="TreeGrafter"/>
</dbReference>
<dbReference type="GO" id="GO:0034475">
    <property type="term" value="P:U4 snRNA 3'-end processing"/>
    <property type="evidence" value="ECO:0007669"/>
    <property type="project" value="TreeGrafter"/>
</dbReference>
<name>A0AAV4LPG6_BABCB</name>
<feature type="signal peptide" evidence="5">
    <location>
        <begin position="1"/>
        <end position="28"/>
    </location>
</feature>
<feature type="chain" id="PRO_5043763980" evidence="5">
    <location>
        <begin position="29"/>
        <end position="585"/>
    </location>
</feature>
<keyword evidence="5" id="KW-0732">Signal</keyword>
<evidence type="ECO:0000313" key="8">
    <source>
        <dbReference type="Proteomes" id="UP001497744"/>
    </source>
</evidence>
<evidence type="ECO:0000256" key="3">
    <source>
        <dbReference type="ARBA" id="ARBA00022884"/>
    </source>
</evidence>
<feature type="domain" description="K Homology" evidence="6">
    <location>
        <begin position="517"/>
        <end position="553"/>
    </location>
</feature>
<accession>A0AAV4LPG6</accession>
<dbReference type="EMBL" id="BPLF01000001">
    <property type="protein sequence ID" value="GIX61700.1"/>
    <property type="molecule type" value="Genomic_DNA"/>
</dbReference>
<evidence type="ECO:0000256" key="4">
    <source>
        <dbReference type="SAM" id="MobiDB-lite"/>
    </source>
</evidence>
<dbReference type="GO" id="GO:0003723">
    <property type="term" value="F:RNA binding"/>
    <property type="evidence" value="ECO:0007669"/>
    <property type="project" value="UniProtKB-KW"/>
</dbReference>
<evidence type="ECO:0000256" key="5">
    <source>
        <dbReference type="SAM" id="SignalP"/>
    </source>
</evidence>
<dbReference type="Proteomes" id="UP001497744">
    <property type="component" value="Unassembled WGS sequence"/>
</dbReference>
<sequence>MNCSILFGSLRATKLLFAVLGYFGLCKFENVECAGVQDCSSTEVGAAAQPVLSMHPLLPERSLPVKCPDTPEECASMTERDIAPLVSQLCDQFQNFDAENGDSHAILEHADVRELNEDTALEFIGDAISEQLPQKDRVICWLQRCVCPTPTLPATAVEPTAPPRETEVSRLPGSDGVRRKAMRGASEIPDSGTRVETLAFESGGHLVPGGSDVGAPYSGFTGRLRQAYISFKNFLFGNKSDPEHPILSARERLSIFGGSVLKTINSHLVSAAATVGEVFGLNDSLFLRMKGVVTRLVRFQPGIDAACELPRFASIEECFREKLRRLNAFYRHELANASSNCSRRWFYGPLPDNLDVANLVSVCVGMDVEGTAAEGYFGAPPFVSDVDSSARFNLSSVYFPKVGDHVLGVVVSKNIDFYTLDIGALYDALLPTVDGFRGATKRNRPNLNEGDVVFCQVTRQYQCHELPTELSCLNVDDMKQWTTKETYFGHLENGFMFTVPIPTATGNCVACQCFRILRSLSGERCYVLEKCAGRFKFEVAVGFNGRVWLRGANDDEVVLIAKYIRMCYGLTLAQMEALFTYLGNA</sequence>
<dbReference type="Pfam" id="PF21262">
    <property type="entry name" value="RRP40_S1"/>
    <property type="match status" value="1"/>
</dbReference>
<reference evidence="7 8" key="1">
    <citation type="submission" date="2021-06" db="EMBL/GenBank/DDBJ databases">
        <title>Genome sequence of Babesia caballi.</title>
        <authorList>
            <person name="Yamagishi J."/>
            <person name="Kidaka T."/>
            <person name="Ochi A."/>
        </authorList>
    </citation>
    <scope>NUCLEOTIDE SEQUENCE [LARGE SCALE GENOMIC DNA]</scope>
    <source>
        <strain evidence="7">USDA-D6B2</strain>
    </source>
</reference>
<gene>
    <name evidence="7" type="ORF">BcabD6B2_11350</name>
</gene>
<evidence type="ECO:0000259" key="6">
    <source>
        <dbReference type="Pfam" id="PF15985"/>
    </source>
</evidence>
<dbReference type="SUPFAM" id="SSF54791">
    <property type="entry name" value="Eukaryotic type KH-domain (KH-domain type I)"/>
    <property type="match status" value="1"/>
</dbReference>
<dbReference type="PANTHER" id="PTHR21321">
    <property type="entry name" value="PNAS-3 RELATED"/>
    <property type="match status" value="1"/>
</dbReference>
<dbReference type="SUPFAM" id="SSF50249">
    <property type="entry name" value="Nucleic acid-binding proteins"/>
    <property type="match status" value="1"/>
</dbReference>
<dbReference type="Gene3D" id="3.30.1370.10">
    <property type="entry name" value="K Homology domain, type 1"/>
    <property type="match status" value="1"/>
</dbReference>
<keyword evidence="3" id="KW-0694">RNA-binding</keyword>
<protein>
    <submittedName>
        <fullName evidence="7">Exosome complex component RRP40, putative</fullName>
    </submittedName>
</protein>
<evidence type="ECO:0000313" key="7">
    <source>
        <dbReference type="EMBL" id="GIX61700.1"/>
    </source>
</evidence>
<comment type="caution">
    <text evidence="7">The sequence shown here is derived from an EMBL/GenBank/DDBJ whole genome shotgun (WGS) entry which is preliminary data.</text>
</comment>
<dbReference type="Gene3D" id="2.40.50.140">
    <property type="entry name" value="Nucleic acid-binding proteins"/>
    <property type="match status" value="1"/>
</dbReference>
<dbReference type="AlphaFoldDB" id="A0AAV4LPG6"/>
<proteinExistence type="predicted"/>
<dbReference type="PANTHER" id="PTHR21321:SF1">
    <property type="entry name" value="EXOSOME COMPLEX COMPONENT RRP40"/>
    <property type="match status" value="1"/>
</dbReference>
<dbReference type="InterPro" id="IPR012340">
    <property type="entry name" value="NA-bd_OB-fold"/>
</dbReference>
<dbReference type="GO" id="GO:0071051">
    <property type="term" value="P:poly(A)-dependent snoRNA 3'-end processing"/>
    <property type="evidence" value="ECO:0007669"/>
    <property type="project" value="TreeGrafter"/>
</dbReference>
<dbReference type="InterPro" id="IPR004088">
    <property type="entry name" value="KH_dom_type_1"/>
</dbReference>
<organism evidence="7 8">
    <name type="scientific">Babesia caballi</name>
    <dbReference type="NCBI Taxonomy" id="5871"/>
    <lineage>
        <taxon>Eukaryota</taxon>
        <taxon>Sar</taxon>
        <taxon>Alveolata</taxon>
        <taxon>Apicomplexa</taxon>
        <taxon>Aconoidasida</taxon>
        <taxon>Piroplasmida</taxon>
        <taxon>Babesiidae</taxon>
        <taxon>Babesia</taxon>
    </lineage>
</organism>
<dbReference type="GO" id="GO:0000176">
    <property type="term" value="C:nuclear exosome (RNase complex)"/>
    <property type="evidence" value="ECO:0007669"/>
    <property type="project" value="TreeGrafter"/>
</dbReference>
<dbReference type="Pfam" id="PF15985">
    <property type="entry name" value="KH_6"/>
    <property type="match status" value="1"/>
</dbReference>
<feature type="region of interest" description="Disordered" evidence="4">
    <location>
        <begin position="157"/>
        <end position="179"/>
    </location>
</feature>
<dbReference type="InterPro" id="IPR026699">
    <property type="entry name" value="Exosome_RNA_bind1/RRP40/RRP4"/>
</dbReference>
<dbReference type="InterPro" id="IPR036612">
    <property type="entry name" value="KH_dom_type_1_sf"/>
</dbReference>
<evidence type="ECO:0000256" key="1">
    <source>
        <dbReference type="ARBA" id="ARBA00004123"/>
    </source>
</evidence>